<dbReference type="InterPro" id="IPR001867">
    <property type="entry name" value="OmpR/PhoB-type_DNA-bd"/>
</dbReference>
<feature type="domain" description="OmpR/PhoB-type" evidence="9">
    <location>
        <begin position="135"/>
        <end position="234"/>
    </location>
</feature>
<dbReference type="InterPro" id="IPR039420">
    <property type="entry name" value="WalR-like"/>
</dbReference>
<evidence type="ECO:0000313" key="11">
    <source>
        <dbReference type="Proteomes" id="UP001379235"/>
    </source>
</evidence>
<dbReference type="SMART" id="SM00862">
    <property type="entry name" value="Trans_reg_C"/>
    <property type="match status" value="1"/>
</dbReference>
<dbReference type="SUPFAM" id="SSF52172">
    <property type="entry name" value="CheY-like"/>
    <property type="match status" value="1"/>
</dbReference>
<feature type="modified residue" description="4-aspartylphosphate" evidence="6">
    <location>
        <position position="58"/>
    </location>
</feature>
<dbReference type="PROSITE" id="PS51755">
    <property type="entry name" value="OMPR_PHOB"/>
    <property type="match status" value="1"/>
</dbReference>
<dbReference type="PROSITE" id="PS50110">
    <property type="entry name" value="RESPONSE_REGULATORY"/>
    <property type="match status" value="1"/>
</dbReference>
<evidence type="ECO:0000256" key="3">
    <source>
        <dbReference type="ARBA" id="ARBA00023015"/>
    </source>
</evidence>
<evidence type="ECO:0000313" key="10">
    <source>
        <dbReference type="EMBL" id="MEJ6010110.1"/>
    </source>
</evidence>
<dbReference type="InterPro" id="IPR036388">
    <property type="entry name" value="WH-like_DNA-bd_sf"/>
</dbReference>
<dbReference type="CDD" id="cd00383">
    <property type="entry name" value="trans_reg_C"/>
    <property type="match status" value="1"/>
</dbReference>
<dbReference type="PANTHER" id="PTHR48111">
    <property type="entry name" value="REGULATOR OF RPOS"/>
    <property type="match status" value="1"/>
</dbReference>
<reference evidence="10 11" key="1">
    <citation type="submission" date="2024-03" db="EMBL/GenBank/DDBJ databases">
        <authorList>
            <person name="Jo J.-H."/>
        </authorList>
    </citation>
    <scope>NUCLEOTIDE SEQUENCE [LARGE SCALE GENOMIC DNA]</scope>
    <source>
        <strain evidence="10 11">AS3R-12</strain>
    </source>
</reference>
<evidence type="ECO:0000259" key="8">
    <source>
        <dbReference type="PROSITE" id="PS50110"/>
    </source>
</evidence>
<dbReference type="InterPro" id="IPR016032">
    <property type="entry name" value="Sig_transdc_resp-reg_C-effctor"/>
</dbReference>
<accession>A0ABU8S824</accession>
<proteinExistence type="predicted"/>
<name>A0ABU8S824_9SPHN</name>
<feature type="domain" description="Response regulatory" evidence="8">
    <location>
        <begin position="9"/>
        <end position="122"/>
    </location>
</feature>
<evidence type="ECO:0000259" key="9">
    <source>
        <dbReference type="PROSITE" id="PS51755"/>
    </source>
</evidence>
<dbReference type="Gene3D" id="6.10.250.690">
    <property type="match status" value="1"/>
</dbReference>
<feature type="DNA-binding region" description="OmpR/PhoB-type" evidence="7">
    <location>
        <begin position="135"/>
        <end position="234"/>
    </location>
</feature>
<organism evidence="10 11">
    <name type="scientific">Novosphingobium aquae</name>
    <dbReference type="NCBI Taxonomy" id="3133435"/>
    <lineage>
        <taxon>Bacteria</taxon>
        <taxon>Pseudomonadati</taxon>
        <taxon>Pseudomonadota</taxon>
        <taxon>Alphaproteobacteria</taxon>
        <taxon>Sphingomonadales</taxon>
        <taxon>Sphingomonadaceae</taxon>
        <taxon>Novosphingobium</taxon>
    </lineage>
</organism>
<dbReference type="Gene3D" id="3.40.50.2300">
    <property type="match status" value="1"/>
</dbReference>
<dbReference type="EMBL" id="JBBHJY010000004">
    <property type="protein sequence ID" value="MEJ6010110.1"/>
    <property type="molecule type" value="Genomic_DNA"/>
</dbReference>
<gene>
    <name evidence="10" type="ORF">WG900_09260</name>
</gene>
<evidence type="ECO:0000256" key="4">
    <source>
        <dbReference type="ARBA" id="ARBA00023125"/>
    </source>
</evidence>
<evidence type="ECO:0000256" key="7">
    <source>
        <dbReference type="PROSITE-ProRule" id="PRU01091"/>
    </source>
</evidence>
<dbReference type="SMART" id="SM00448">
    <property type="entry name" value="REC"/>
    <property type="match status" value="1"/>
</dbReference>
<dbReference type="Pfam" id="PF00072">
    <property type="entry name" value="Response_reg"/>
    <property type="match status" value="1"/>
</dbReference>
<dbReference type="InterPro" id="IPR001789">
    <property type="entry name" value="Sig_transdc_resp-reg_receiver"/>
</dbReference>
<dbReference type="Gene3D" id="1.10.10.10">
    <property type="entry name" value="Winged helix-like DNA-binding domain superfamily/Winged helix DNA-binding domain"/>
    <property type="match status" value="1"/>
</dbReference>
<keyword evidence="3" id="KW-0805">Transcription regulation</keyword>
<evidence type="ECO:0000256" key="2">
    <source>
        <dbReference type="ARBA" id="ARBA00023012"/>
    </source>
</evidence>
<keyword evidence="2" id="KW-0902">Two-component regulatory system</keyword>
<dbReference type="SUPFAM" id="SSF46894">
    <property type="entry name" value="C-terminal effector domain of the bipartite response regulators"/>
    <property type="match status" value="1"/>
</dbReference>
<evidence type="ECO:0000256" key="6">
    <source>
        <dbReference type="PROSITE-ProRule" id="PRU00169"/>
    </source>
</evidence>
<dbReference type="Proteomes" id="UP001379235">
    <property type="component" value="Unassembled WGS sequence"/>
</dbReference>
<keyword evidence="1 6" id="KW-0597">Phosphoprotein</keyword>
<dbReference type="Pfam" id="PF00486">
    <property type="entry name" value="Trans_reg_C"/>
    <property type="match status" value="1"/>
</dbReference>
<evidence type="ECO:0000256" key="5">
    <source>
        <dbReference type="ARBA" id="ARBA00023163"/>
    </source>
</evidence>
<keyword evidence="5" id="KW-0804">Transcription</keyword>
<evidence type="ECO:0000256" key="1">
    <source>
        <dbReference type="ARBA" id="ARBA00022553"/>
    </source>
</evidence>
<comment type="caution">
    <text evidence="10">The sequence shown here is derived from an EMBL/GenBank/DDBJ whole genome shotgun (WGS) entry which is preliminary data.</text>
</comment>
<dbReference type="RefSeq" id="WP_339966585.1">
    <property type="nucleotide sequence ID" value="NZ_JBBHJY010000004.1"/>
</dbReference>
<sequence length="239" mass="26225">MQDKPAGPSILVVDDDPSVRAVVADFLSANGYRVHAAGDGPAMRRILSEHDIAIVLLDVMLPGEDGFALARELREFSDVGVIMLSARGSEADRVNGLECGADDYLPKPAAPRELLARIRAVQRRYQGERGVRPQGTGYAFDGWTFDPVRRVLRDRAGIVVSLSEGEFELLLAFVENPGQILSRDQLLELARGENSDAFDRAVDVQVSRLRRKLAQCLDGDAIRTVRGEGYLFAPVVIRP</sequence>
<keyword evidence="11" id="KW-1185">Reference proteome</keyword>
<protein>
    <submittedName>
        <fullName evidence="10">Response regulator transcription factor</fullName>
    </submittedName>
</protein>
<keyword evidence="4 7" id="KW-0238">DNA-binding</keyword>
<dbReference type="InterPro" id="IPR011006">
    <property type="entry name" value="CheY-like_superfamily"/>
</dbReference>
<dbReference type="PANTHER" id="PTHR48111:SF4">
    <property type="entry name" value="DNA-BINDING DUAL TRANSCRIPTIONAL REGULATOR OMPR"/>
    <property type="match status" value="1"/>
</dbReference>